<comment type="subcellular location">
    <subcellularLocation>
        <location evidence="1">Cell envelope</location>
    </subcellularLocation>
</comment>
<sequence>MRHWLQKFSLFLILLMTSLLLIVSLIDQRIENLTKQRLSVGTTYMTMNNPFYQVINAEIEKEITEKGGIVYTRDSSLNSAKQVEQLHYFIKTGVDVIVINPVKSKDRNIKKAVEEAEQKGIKVIVIDSQLSKDVKVTSTIVSDNYHAGELLAKDLMSKKTAARILLLEHKDAVSGEQRIKGFLDTISAQSQFKVMTKLESLGQTEIAMPEVEKIIQSQKDFDVIMALNDQAAIGAVAALDKQKVDHPILVYGVDGSPDMKNLLATTSDVTATVSQSPLKMGNQTARIAIKVANGESVPSKVTVPVKIITKKNIQDFDTKGWQ</sequence>
<dbReference type="PANTHER" id="PTHR46847">
    <property type="entry name" value="D-ALLOSE-BINDING PERIPLASMIC PROTEIN-RELATED"/>
    <property type="match status" value="1"/>
</dbReference>
<dbReference type="Pfam" id="PF13407">
    <property type="entry name" value="Peripla_BP_4"/>
    <property type="match status" value="1"/>
</dbReference>
<name>A0A6L6G8E1_STRUB</name>
<comment type="similarity">
    <text evidence="2">Belongs to the bacterial solute-binding protein 2 family.</text>
</comment>
<protein>
    <submittedName>
        <fullName evidence="5">Substrate-binding domain-containing protein</fullName>
    </submittedName>
</protein>
<evidence type="ECO:0000256" key="1">
    <source>
        <dbReference type="ARBA" id="ARBA00004196"/>
    </source>
</evidence>
<organism evidence="5 6">
    <name type="scientific">Streptococcus uberis</name>
    <dbReference type="NCBI Taxonomy" id="1349"/>
    <lineage>
        <taxon>Bacteria</taxon>
        <taxon>Bacillati</taxon>
        <taxon>Bacillota</taxon>
        <taxon>Bacilli</taxon>
        <taxon>Lactobacillales</taxon>
        <taxon>Streptococcaceae</taxon>
        <taxon>Streptococcus</taxon>
    </lineage>
</organism>
<evidence type="ECO:0000313" key="5">
    <source>
        <dbReference type="EMBL" id="MTD00986.1"/>
    </source>
</evidence>
<dbReference type="PANTHER" id="PTHR46847:SF1">
    <property type="entry name" value="D-ALLOSE-BINDING PERIPLASMIC PROTEIN-RELATED"/>
    <property type="match status" value="1"/>
</dbReference>
<dbReference type="EMBL" id="WLXI01000008">
    <property type="protein sequence ID" value="MTD00986.1"/>
    <property type="molecule type" value="Genomic_DNA"/>
</dbReference>
<dbReference type="GO" id="GO:0030246">
    <property type="term" value="F:carbohydrate binding"/>
    <property type="evidence" value="ECO:0007669"/>
    <property type="project" value="UniProtKB-ARBA"/>
</dbReference>
<dbReference type="Proteomes" id="UP000483839">
    <property type="component" value="Unassembled WGS sequence"/>
</dbReference>
<evidence type="ECO:0000256" key="3">
    <source>
        <dbReference type="ARBA" id="ARBA00022729"/>
    </source>
</evidence>
<comment type="caution">
    <text evidence="5">The sequence shown here is derived from an EMBL/GenBank/DDBJ whole genome shotgun (WGS) entry which is preliminary data.</text>
</comment>
<gene>
    <name evidence="5" type="ORF">GKS16_01630</name>
</gene>
<dbReference type="InterPro" id="IPR025997">
    <property type="entry name" value="SBP_2_dom"/>
</dbReference>
<evidence type="ECO:0000259" key="4">
    <source>
        <dbReference type="Pfam" id="PF13407"/>
    </source>
</evidence>
<proteinExistence type="inferred from homology"/>
<evidence type="ECO:0000256" key="2">
    <source>
        <dbReference type="ARBA" id="ARBA00007639"/>
    </source>
</evidence>
<dbReference type="SUPFAM" id="SSF53822">
    <property type="entry name" value="Periplasmic binding protein-like I"/>
    <property type="match status" value="1"/>
</dbReference>
<feature type="domain" description="Periplasmic binding protein" evidence="4">
    <location>
        <begin position="43"/>
        <end position="295"/>
    </location>
</feature>
<dbReference type="GO" id="GO:0030313">
    <property type="term" value="C:cell envelope"/>
    <property type="evidence" value="ECO:0007669"/>
    <property type="project" value="UniProtKB-SubCell"/>
</dbReference>
<dbReference type="InterPro" id="IPR028082">
    <property type="entry name" value="Peripla_BP_I"/>
</dbReference>
<dbReference type="RefSeq" id="WP_154590288.1">
    <property type="nucleotide sequence ID" value="NZ_JADFBP010000003.1"/>
</dbReference>
<dbReference type="Gene3D" id="3.40.50.2300">
    <property type="match status" value="2"/>
</dbReference>
<reference evidence="5 6" key="1">
    <citation type="submission" date="2019-11" db="EMBL/GenBank/DDBJ databases">
        <title>Streptococcus uberis isolated from clinical mastitis cases on a southeastern Queensland dairy.</title>
        <authorList>
            <person name="Workentine M.L."/>
            <person name="Price R."/>
            <person name="Olchowy T."/>
        </authorList>
    </citation>
    <scope>NUCLEOTIDE SEQUENCE [LARGE SCALE GENOMIC DNA]</scope>
    <source>
        <strain evidence="5 6">OLC4459-A17</strain>
    </source>
</reference>
<keyword evidence="3" id="KW-0732">Signal</keyword>
<accession>A0A6L6G8E1</accession>
<evidence type="ECO:0000313" key="6">
    <source>
        <dbReference type="Proteomes" id="UP000483839"/>
    </source>
</evidence>
<dbReference type="AlphaFoldDB" id="A0A6L6G8E1"/>